<dbReference type="InterPro" id="IPR004647">
    <property type="entry name" value="Fe-S_hydro-lyase_TtdB-typ_cat"/>
</dbReference>
<proteinExistence type="inferred from homology"/>
<name>A0ABT7UL87_9FIRM</name>
<comment type="caution">
    <text evidence="4">The sequence shown here is derived from an EMBL/GenBank/DDBJ whole genome shotgun (WGS) entry which is preliminary data.</text>
</comment>
<evidence type="ECO:0000313" key="5">
    <source>
        <dbReference type="Proteomes" id="UP001529275"/>
    </source>
</evidence>
<dbReference type="Proteomes" id="UP001529275">
    <property type="component" value="Unassembled WGS sequence"/>
</dbReference>
<dbReference type="RefSeq" id="WP_087297094.1">
    <property type="nucleotide sequence ID" value="NZ_JAUDCK010000052.1"/>
</dbReference>
<protein>
    <submittedName>
        <fullName evidence="4">Fe-S-containing hydro-lyase</fullName>
    </submittedName>
</protein>
<accession>A0ABT7UL87</accession>
<dbReference type="NCBIfam" id="NF005310">
    <property type="entry name" value="PRK06842.1"/>
    <property type="match status" value="1"/>
</dbReference>
<evidence type="ECO:0000256" key="1">
    <source>
        <dbReference type="ARBA" id="ARBA00008876"/>
    </source>
</evidence>
<comment type="similarity">
    <text evidence="1">Belongs to the class-I fumarase family.</text>
</comment>
<dbReference type="SUPFAM" id="SSF117457">
    <property type="entry name" value="FumA C-terminal domain-like"/>
    <property type="match status" value="1"/>
</dbReference>
<keyword evidence="2" id="KW-0456">Lyase</keyword>
<dbReference type="NCBIfam" id="TIGR00723">
    <property type="entry name" value="ttdB_fumA_fumB"/>
    <property type="match status" value="1"/>
</dbReference>
<dbReference type="Pfam" id="PF05683">
    <property type="entry name" value="Fumerase_C"/>
    <property type="match status" value="1"/>
</dbReference>
<dbReference type="InterPro" id="IPR036660">
    <property type="entry name" value="Fe-S_hydroAse_TtdB_cat_sf"/>
</dbReference>
<organism evidence="4 5">
    <name type="scientific">Massilimicrobiota timonensis</name>
    <dbReference type="NCBI Taxonomy" id="1776392"/>
    <lineage>
        <taxon>Bacteria</taxon>
        <taxon>Bacillati</taxon>
        <taxon>Bacillota</taxon>
        <taxon>Erysipelotrichia</taxon>
        <taxon>Erysipelotrichales</taxon>
        <taxon>Erysipelotrichaceae</taxon>
        <taxon>Massilimicrobiota</taxon>
    </lineage>
</organism>
<evidence type="ECO:0000313" key="4">
    <source>
        <dbReference type="EMBL" id="MDM8196742.1"/>
    </source>
</evidence>
<keyword evidence="5" id="KW-1185">Reference proteome</keyword>
<evidence type="ECO:0000259" key="3">
    <source>
        <dbReference type="Pfam" id="PF05683"/>
    </source>
</evidence>
<reference evidence="4 5" key="2">
    <citation type="submission" date="2023-06" db="EMBL/GenBank/DDBJ databases">
        <authorList>
            <person name="Zeman M."/>
            <person name="Kubasova T."/>
            <person name="Jahodarova E."/>
            <person name="Nykrynova M."/>
            <person name="Rychlik I."/>
        </authorList>
    </citation>
    <scope>NUCLEOTIDE SEQUENCE [LARGE SCALE GENOMIC DNA]</scope>
    <source>
        <strain evidence="4 5">ET341</strain>
    </source>
</reference>
<sequence>MIKHMTTPLTQSQALALQAGDQVLLSGVIYTARDAAHKRLVALIEKGEELPFDVKDQIIYYVGPTPAKPGHVFGSGGPTTSGRMDAYAKALMQLGLRGMIGKGYRQDHVKQAIMDYQSIYFGAIGGAGAYIGQCIQSCEVIAFEDLGPEAIRRLVVKDLPLTVVIDCYGHDLYEMGRSQYLKEHNHDNS</sequence>
<gene>
    <name evidence="4" type="ORF">QUV98_10480</name>
</gene>
<dbReference type="EMBL" id="JAUDCK010000052">
    <property type="protein sequence ID" value="MDM8196742.1"/>
    <property type="molecule type" value="Genomic_DNA"/>
</dbReference>
<feature type="domain" description="Fe-S hydro-lyase tartrate dehydratase beta-type catalytic" evidence="3">
    <location>
        <begin position="7"/>
        <end position="174"/>
    </location>
</feature>
<dbReference type="Gene3D" id="3.20.130.10">
    <property type="entry name" value="Fe-S hydro-lyase, tartrate dehydratase beta-type, catalytic domain"/>
    <property type="match status" value="1"/>
</dbReference>
<dbReference type="PANTHER" id="PTHR43351:SF2">
    <property type="entry name" value="L(+)-TARTRATE DEHYDRATASE SUBUNIT BETA-RELATED"/>
    <property type="match status" value="1"/>
</dbReference>
<evidence type="ECO:0000256" key="2">
    <source>
        <dbReference type="ARBA" id="ARBA00023239"/>
    </source>
</evidence>
<reference evidence="5" key="1">
    <citation type="submission" date="2023-06" db="EMBL/GenBank/DDBJ databases">
        <title>Identification and characterization of horizontal gene transfer across gut microbiota members of farm animals based on homology search.</title>
        <authorList>
            <person name="Zeman M."/>
            <person name="Kubasova T."/>
            <person name="Jahodarova E."/>
            <person name="Nykrynova M."/>
            <person name="Rychlik I."/>
        </authorList>
    </citation>
    <scope>NUCLEOTIDE SEQUENCE [LARGE SCALE GENOMIC DNA]</scope>
    <source>
        <strain evidence="5">ET341</strain>
    </source>
</reference>
<dbReference type="PANTHER" id="PTHR43351">
    <property type="entry name" value="L(+)-TARTRATE DEHYDRATASE SUBUNIT BETA"/>
    <property type="match status" value="1"/>
</dbReference>